<organism evidence="3 4">
    <name type="scientific">Devosia aurantiaca</name>
    <dbReference type="NCBI Taxonomy" id="2714858"/>
    <lineage>
        <taxon>Bacteria</taxon>
        <taxon>Pseudomonadati</taxon>
        <taxon>Pseudomonadota</taxon>
        <taxon>Alphaproteobacteria</taxon>
        <taxon>Hyphomicrobiales</taxon>
        <taxon>Devosiaceae</taxon>
        <taxon>Devosia</taxon>
    </lineage>
</organism>
<feature type="modified residue" description="4-aspartylphosphate" evidence="1">
    <location>
        <position position="62"/>
    </location>
</feature>
<keyword evidence="4" id="KW-1185">Reference proteome</keyword>
<reference evidence="3 4" key="2">
    <citation type="submission" date="2020-03" db="EMBL/GenBank/DDBJ databases">
        <title>Devosia chinhatensis sp. nov., isolated from a hexachlorocyclohexane (HCH) dump site in India.</title>
        <authorList>
            <person name="Kumar M."/>
            <person name="Lal R."/>
        </authorList>
    </citation>
    <scope>NUCLEOTIDE SEQUENCE [LARGE SCALE GENOMIC DNA]</scope>
    <source>
        <strain evidence="3 4">H239</strain>
    </source>
</reference>
<evidence type="ECO:0000313" key="3">
    <source>
        <dbReference type="EMBL" id="NGP18499.1"/>
    </source>
</evidence>
<feature type="domain" description="Response regulatory" evidence="2">
    <location>
        <begin position="10"/>
        <end position="122"/>
    </location>
</feature>
<dbReference type="EMBL" id="JAALFG010000002">
    <property type="protein sequence ID" value="NGP18499.1"/>
    <property type="molecule type" value="Genomic_DNA"/>
</dbReference>
<dbReference type="Proteomes" id="UP000474802">
    <property type="component" value="Unassembled WGS sequence"/>
</dbReference>
<dbReference type="PROSITE" id="PS50110">
    <property type="entry name" value="RESPONSE_REGULATORY"/>
    <property type="match status" value="1"/>
</dbReference>
<comment type="caution">
    <text evidence="3">The sequence shown here is derived from an EMBL/GenBank/DDBJ whole genome shotgun (WGS) entry which is preliminary data.</text>
</comment>
<gene>
    <name evidence="3" type="ORF">G5575_13300</name>
</gene>
<dbReference type="GO" id="GO:0000160">
    <property type="term" value="P:phosphorelay signal transduction system"/>
    <property type="evidence" value="ECO:0007669"/>
    <property type="project" value="InterPro"/>
</dbReference>
<dbReference type="InterPro" id="IPR001789">
    <property type="entry name" value="Sig_transdc_resp-reg_receiver"/>
</dbReference>
<evidence type="ECO:0000313" key="4">
    <source>
        <dbReference type="Proteomes" id="UP000474802"/>
    </source>
</evidence>
<dbReference type="InterPro" id="IPR011006">
    <property type="entry name" value="CheY-like_superfamily"/>
</dbReference>
<accession>A0A6M1SF62</accession>
<dbReference type="Gene3D" id="3.40.50.2300">
    <property type="match status" value="1"/>
</dbReference>
<proteinExistence type="predicted"/>
<dbReference type="AlphaFoldDB" id="A0A6M1SF62"/>
<keyword evidence="1" id="KW-0597">Phosphoprotein</keyword>
<dbReference type="SUPFAM" id="SSF52172">
    <property type="entry name" value="CheY-like"/>
    <property type="match status" value="1"/>
</dbReference>
<name>A0A6M1SF62_9HYPH</name>
<evidence type="ECO:0000259" key="2">
    <source>
        <dbReference type="PROSITE" id="PS50110"/>
    </source>
</evidence>
<dbReference type="RefSeq" id="WP_164534700.1">
    <property type="nucleotide sequence ID" value="NZ_JAALFG010000002.1"/>
</dbReference>
<protein>
    <recommendedName>
        <fullName evidence="2">Response regulatory domain-containing protein</fullName>
    </recommendedName>
</protein>
<evidence type="ECO:0000256" key="1">
    <source>
        <dbReference type="PROSITE-ProRule" id="PRU00169"/>
    </source>
</evidence>
<sequence>MTQTTSRDLRVLICDDEFLLAMDMAQQFEALDAEVVGTVGKLAELRTVLLSDQSTANAAVLDIQFADGEAYEIIPLLEEKGLAVAIASGYGPEERPDRFAHIPWVTKPANASDLCSALCASLDARSASQRV</sequence>
<reference evidence="3 4" key="1">
    <citation type="submission" date="2020-02" db="EMBL/GenBank/DDBJ databases">
        <authorList>
            <person name="Khan S.A."/>
            <person name="Jeon C.O."/>
            <person name="Chun B.H."/>
        </authorList>
    </citation>
    <scope>NUCLEOTIDE SEQUENCE [LARGE SCALE GENOMIC DNA]</scope>
    <source>
        <strain evidence="3 4">H239</strain>
    </source>
</reference>